<sequence length="275" mass="30183">MPSQKPQREPLQKRLSVSTWSLHNHLGAPKICGPEYPQTTFDSQKLLQLPAQIAAFGISTLEICHFHLPSRDAAFLAEMKSELQLNGIELWTLLIDGGDLNHAQNAARDAKWMASWFSVASQLGAKNARVIAGKGAPTPENQAQSVAALQDLAPQSEALGLRLLTENWFDMTGTPAATLQLLEALDGKLGLMMDFGNWKGQGKYEDLAQIAPYAESCHTKAAFQNGQIEREDFVQCLEITKAANFQGPYTLIYDSGGDEWQGLSAEREIVLPYLA</sequence>
<dbReference type="OrthoDB" id="9794305at2"/>
<dbReference type="Pfam" id="PF01261">
    <property type="entry name" value="AP_endonuc_2"/>
    <property type="match status" value="1"/>
</dbReference>
<reference evidence="2 3" key="1">
    <citation type="journal article" date="2018" name="Syst. Appl. Microbiol.">
        <title>Abditibacterium utsteinense sp. nov., the first cultivated member of candidate phylum FBP, isolated from ice-free Antarctic soil samples.</title>
        <authorList>
            <person name="Tahon G."/>
            <person name="Tytgat B."/>
            <person name="Lebbe L."/>
            <person name="Carlier A."/>
            <person name="Willems A."/>
        </authorList>
    </citation>
    <scope>NUCLEOTIDE SEQUENCE [LARGE SCALE GENOMIC DNA]</scope>
    <source>
        <strain evidence="2 3">LMG 29911</strain>
    </source>
</reference>
<accession>A0A2S8STF5</accession>
<dbReference type="GO" id="GO:0016853">
    <property type="term" value="F:isomerase activity"/>
    <property type="evidence" value="ECO:0007669"/>
    <property type="project" value="UniProtKB-KW"/>
</dbReference>
<keyword evidence="2" id="KW-0413">Isomerase</keyword>
<dbReference type="EMBL" id="NIGF01000007">
    <property type="protein sequence ID" value="PQV64077.1"/>
    <property type="molecule type" value="Genomic_DNA"/>
</dbReference>
<dbReference type="InParanoid" id="A0A2S8STF5"/>
<dbReference type="InterPro" id="IPR013022">
    <property type="entry name" value="Xyl_isomerase-like_TIM-brl"/>
</dbReference>
<dbReference type="AlphaFoldDB" id="A0A2S8STF5"/>
<protein>
    <submittedName>
        <fullName evidence="2">Sugar phosphate isomerase/epimerase</fullName>
    </submittedName>
</protein>
<evidence type="ECO:0000259" key="1">
    <source>
        <dbReference type="Pfam" id="PF01261"/>
    </source>
</evidence>
<evidence type="ECO:0000313" key="3">
    <source>
        <dbReference type="Proteomes" id="UP000237684"/>
    </source>
</evidence>
<gene>
    <name evidence="2" type="ORF">B1R32_107102</name>
</gene>
<comment type="caution">
    <text evidence="2">The sequence shown here is derived from an EMBL/GenBank/DDBJ whole genome shotgun (WGS) entry which is preliminary data.</text>
</comment>
<keyword evidence="3" id="KW-1185">Reference proteome</keyword>
<dbReference type="SUPFAM" id="SSF51658">
    <property type="entry name" value="Xylose isomerase-like"/>
    <property type="match status" value="1"/>
</dbReference>
<dbReference type="RefSeq" id="WP_105483546.1">
    <property type="nucleotide sequence ID" value="NZ_NIGF01000007.1"/>
</dbReference>
<name>A0A2S8STF5_9BACT</name>
<dbReference type="Proteomes" id="UP000237684">
    <property type="component" value="Unassembled WGS sequence"/>
</dbReference>
<dbReference type="InterPro" id="IPR050312">
    <property type="entry name" value="IolE/XylAMocC-like"/>
</dbReference>
<organism evidence="2 3">
    <name type="scientific">Abditibacterium utsteinense</name>
    <dbReference type="NCBI Taxonomy" id="1960156"/>
    <lineage>
        <taxon>Bacteria</taxon>
        <taxon>Pseudomonadati</taxon>
        <taxon>Abditibacteriota</taxon>
        <taxon>Abditibacteriia</taxon>
        <taxon>Abditibacteriales</taxon>
        <taxon>Abditibacteriaceae</taxon>
        <taxon>Abditibacterium</taxon>
    </lineage>
</organism>
<dbReference type="InterPro" id="IPR036237">
    <property type="entry name" value="Xyl_isomerase-like_sf"/>
</dbReference>
<dbReference type="Gene3D" id="3.20.20.150">
    <property type="entry name" value="Divalent-metal-dependent TIM barrel enzymes"/>
    <property type="match status" value="1"/>
</dbReference>
<evidence type="ECO:0000313" key="2">
    <source>
        <dbReference type="EMBL" id="PQV64077.1"/>
    </source>
</evidence>
<proteinExistence type="predicted"/>
<dbReference type="PANTHER" id="PTHR12110">
    <property type="entry name" value="HYDROXYPYRUVATE ISOMERASE"/>
    <property type="match status" value="1"/>
</dbReference>
<dbReference type="PANTHER" id="PTHR12110:SF53">
    <property type="entry name" value="BLR5974 PROTEIN"/>
    <property type="match status" value="1"/>
</dbReference>
<feature type="domain" description="Xylose isomerase-like TIM barrel" evidence="1">
    <location>
        <begin position="51"/>
        <end position="248"/>
    </location>
</feature>